<comment type="caution">
    <text evidence="1">The sequence shown here is derived from an EMBL/GenBank/DDBJ whole genome shotgun (WGS) entry which is preliminary data.</text>
</comment>
<organism evidence="1">
    <name type="scientific">marine sediment metagenome</name>
    <dbReference type="NCBI Taxonomy" id="412755"/>
    <lineage>
        <taxon>unclassified sequences</taxon>
        <taxon>metagenomes</taxon>
        <taxon>ecological metagenomes</taxon>
    </lineage>
</organism>
<dbReference type="AlphaFoldDB" id="A0A0F9CBM9"/>
<protein>
    <submittedName>
        <fullName evidence="1">Uncharacterized protein</fullName>
    </submittedName>
</protein>
<name>A0A0F9CBM9_9ZZZZ</name>
<evidence type="ECO:0000313" key="1">
    <source>
        <dbReference type="EMBL" id="KKK99754.1"/>
    </source>
</evidence>
<dbReference type="PROSITE" id="PS51257">
    <property type="entry name" value="PROKAR_LIPOPROTEIN"/>
    <property type="match status" value="1"/>
</dbReference>
<gene>
    <name evidence="1" type="ORF">LCGC14_2629560</name>
</gene>
<proteinExistence type="predicted"/>
<accession>A0A0F9CBM9</accession>
<sequence length="145" mass="15224">MIKFLAAFASASVGGCNAGSLVAPNLSDTGSGSGSDGSVLYRINLDGKEQTQENGNPINDEGTWIGSCANTEYEAMLTVTSGDNPEAGSSAIDSWLLTSSTRTWSLQSANPADLFGTWRIRIRRISNNAVLLDKTFTMDANSGPP</sequence>
<reference evidence="1" key="1">
    <citation type="journal article" date="2015" name="Nature">
        <title>Complex archaea that bridge the gap between prokaryotes and eukaryotes.</title>
        <authorList>
            <person name="Spang A."/>
            <person name="Saw J.H."/>
            <person name="Jorgensen S.L."/>
            <person name="Zaremba-Niedzwiedzka K."/>
            <person name="Martijn J."/>
            <person name="Lind A.E."/>
            <person name="van Eijk R."/>
            <person name="Schleper C."/>
            <person name="Guy L."/>
            <person name="Ettema T.J."/>
        </authorList>
    </citation>
    <scope>NUCLEOTIDE SEQUENCE</scope>
</reference>
<dbReference type="EMBL" id="LAZR01045067">
    <property type="protein sequence ID" value="KKK99754.1"/>
    <property type="molecule type" value="Genomic_DNA"/>
</dbReference>